<comment type="similarity">
    <text evidence="1">Belongs to the PPR family. P subfamily.</text>
</comment>
<dbReference type="Gene3D" id="1.25.40.10">
    <property type="entry name" value="Tetratricopeptide repeat domain"/>
    <property type="match status" value="2"/>
</dbReference>
<dbReference type="InterPro" id="IPR011990">
    <property type="entry name" value="TPR-like_helical_dom_sf"/>
</dbReference>
<dbReference type="SUPFAM" id="SSF48452">
    <property type="entry name" value="TPR-like"/>
    <property type="match status" value="1"/>
</dbReference>
<evidence type="ECO:0000256" key="2">
    <source>
        <dbReference type="ARBA" id="ARBA00022737"/>
    </source>
</evidence>
<dbReference type="GO" id="GO:0003729">
    <property type="term" value="F:mRNA binding"/>
    <property type="evidence" value="ECO:0007669"/>
    <property type="project" value="UniProtKB-ARBA"/>
</dbReference>
<dbReference type="GO" id="GO:0005739">
    <property type="term" value="C:mitochondrion"/>
    <property type="evidence" value="ECO:0007669"/>
    <property type="project" value="TreeGrafter"/>
</dbReference>
<keyword evidence="2" id="KW-0677">Repeat</keyword>
<evidence type="ECO:0008006" key="5">
    <source>
        <dbReference type="Google" id="ProtNLM"/>
    </source>
</evidence>
<evidence type="ECO:0000313" key="3">
    <source>
        <dbReference type="EMBL" id="CAK7342193.1"/>
    </source>
</evidence>
<organism evidence="3 4">
    <name type="scientific">Dovyalis caffra</name>
    <dbReference type="NCBI Taxonomy" id="77055"/>
    <lineage>
        <taxon>Eukaryota</taxon>
        <taxon>Viridiplantae</taxon>
        <taxon>Streptophyta</taxon>
        <taxon>Embryophyta</taxon>
        <taxon>Tracheophyta</taxon>
        <taxon>Spermatophyta</taxon>
        <taxon>Magnoliopsida</taxon>
        <taxon>eudicotyledons</taxon>
        <taxon>Gunneridae</taxon>
        <taxon>Pentapetalae</taxon>
        <taxon>rosids</taxon>
        <taxon>fabids</taxon>
        <taxon>Malpighiales</taxon>
        <taxon>Salicaceae</taxon>
        <taxon>Flacourtieae</taxon>
        <taxon>Dovyalis</taxon>
    </lineage>
</organism>
<dbReference type="Pfam" id="PF01535">
    <property type="entry name" value="PPR"/>
    <property type="match status" value="3"/>
</dbReference>
<proteinExistence type="inferred from homology"/>
<comment type="caution">
    <text evidence="3">The sequence shown here is derived from an EMBL/GenBank/DDBJ whole genome shotgun (WGS) entry which is preliminary data.</text>
</comment>
<dbReference type="PANTHER" id="PTHR45717:SF28">
    <property type="entry name" value="PENTACOTRIPEPTIDE-REPEAT REGION OF PRORP DOMAIN-CONTAINING PROTEIN"/>
    <property type="match status" value="1"/>
</dbReference>
<accession>A0AAV1RXY7</accession>
<evidence type="ECO:0000313" key="4">
    <source>
        <dbReference type="Proteomes" id="UP001314170"/>
    </source>
</evidence>
<keyword evidence="4" id="KW-1185">Reference proteome</keyword>
<reference evidence="3 4" key="1">
    <citation type="submission" date="2024-01" db="EMBL/GenBank/DDBJ databases">
        <authorList>
            <person name="Waweru B."/>
        </authorList>
    </citation>
    <scope>NUCLEOTIDE SEQUENCE [LARGE SCALE GENOMIC DNA]</scope>
</reference>
<dbReference type="AlphaFoldDB" id="A0AAV1RXY7"/>
<protein>
    <recommendedName>
        <fullName evidence="5">Pentatricopeptide repeat-containing protein</fullName>
    </recommendedName>
</protein>
<dbReference type="Proteomes" id="UP001314170">
    <property type="component" value="Unassembled WGS sequence"/>
</dbReference>
<sequence length="459" mass="52471">MSVFKMMKFVPSFKMMKFVPSTTTTLRAIIKYTVTGPPKLQFVSDCSYSTTPTGRTKKPWTDAMNELYSRIASFADQRITISPFLNQWFREGQPINKYKLREFITELRFHKRYAYALELSVFVVRIVHCTQTGNPEKINNLMQEMEQNGIGCDKFAHSIQLSAYASVADIEGIEKTLTRMESDPNIFLDWTTYTAAAKGYTKVGLIDKALEMLKKSERLITGKRSETAYDSLITLYAATGKTNEVLRIWELYKKNKKFYKEAYICIITSLLKLDDLENAEQIFKEWEFQNRFCYDILIPNFLIEVYSRKGFVGKAETLIDRAISKGGKPNAKTWYYLATGYVQDGQTLNAVEAMKKAVVVSGRKWKLSNESLATYLECLKEGEIWRNAAEVKLKPEDYCSHCRPIRAAARNTSDIILGNLGKLQMAHGNMDLVWGTPLTVARVIMQIKLHVVCLIGGLF</sequence>
<dbReference type="PANTHER" id="PTHR45717">
    <property type="entry name" value="OS12G0527900 PROTEIN"/>
    <property type="match status" value="1"/>
</dbReference>
<name>A0AAV1RXY7_9ROSI</name>
<dbReference type="EMBL" id="CAWUPB010001160">
    <property type="protein sequence ID" value="CAK7342193.1"/>
    <property type="molecule type" value="Genomic_DNA"/>
</dbReference>
<evidence type="ECO:0000256" key="1">
    <source>
        <dbReference type="ARBA" id="ARBA00007626"/>
    </source>
</evidence>
<dbReference type="InterPro" id="IPR002885">
    <property type="entry name" value="PPR_rpt"/>
</dbReference>
<gene>
    <name evidence="3" type="ORF">DCAF_LOCUS16666</name>
</gene>